<dbReference type="Proteomes" id="UP000069526">
    <property type="component" value="Unassembled WGS sequence"/>
</dbReference>
<protein>
    <submittedName>
        <fullName evidence="2">Uncharacterized protein</fullName>
    </submittedName>
</protein>
<organism evidence="2 3">
    <name type="scientific">Streptococcus suis</name>
    <dbReference type="NCBI Taxonomy" id="1307"/>
    <lineage>
        <taxon>Bacteria</taxon>
        <taxon>Bacillati</taxon>
        <taxon>Bacillota</taxon>
        <taxon>Bacilli</taxon>
        <taxon>Lactobacillales</taxon>
        <taxon>Streptococcaceae</taxon>
        <taxon>Streptococcus</taxon>
    </lineage>
</organism>
<feature type="coiled-coil region" evidence="1">
    <location>
        <begin position="81"/>
        <end position="161"/>
    </location>
</feature>
<proteinExistence type="predicted"/>
<dbReference type="AlphaFoldDB" id="A0A0Z8MPB2"/>
<keyword evidence="1" id="KW-0175">Coiled coil</keyword>
<reference evidence="2 3" key="1">
    <citation type="submission" date="2016-02" db="EMBL/GenBank/DDBJ databases">
        <authorList>
            <consortium name="Pathogen Informatics"/>
        </authorList>
    </citation>
    <scope>NUCLEOTIDE SEQUENCE [LARGE SCALE GENOMIC DNA]</scope>
    <source>
        <strain evidence="2 3">SS1013</strain>
    </source>
</reference>
<name>A0A0Z8MPB2_STRSU</name>
<dbReference type="RefSeq" id="WP_044766241.1">
    <property type="nucleotide sequence ID" value="NZ_CEIH01000003.1"/>
</dbReference>
<dbReference type="EMBL" id="FIJK01000008">
    <property type="protein sequence ID" value="CYW12726.1"/>
    <property type="molecule type" value="Genomic_DNA"/>
</dbReference>
<accession>A0A0Z8MPB2</accession>
<sequence>MANIITSQAIRTALGVLEEDFLLLEFDKKYANLAKNKGKFQSLTQYSILGLNEETDSPVYIGVIKKTGEVATLDEYKEHQLKTANVELERIIQEKKQLENEIAKLQIKNAKLNDESWLIRDDYARVAVEFDELGDLLEELKNETKQERRKLKQKIFREIQQMSFFDKLKFLIS</sequence>
<evidence type="ECO:0000256" key="1">
    <source>
        <dbReference type="SAM" id="Coils"/>
    </source>
</evidence>
<gene>
    <name evidence="2" type="ORF">ERS132539_00524</name>
</gene>
<evidence type="ECO:0000313" key="3">
    <source>
        <dbReference type="Proteomes" id="UP000069526"/>
    </source>
</evidence>
<evidence type="ECO:0000313" key="2">
    <source>
        <dbReference type="EMBL" id="CYW12726.1"/>
    </source>
</evidence>